<dbReference type="HAMAP" id="MF_03064">
    <property type="entry name" value="SLC25A38"/>
    <property type="match status" value="1"/>
</dbReference>
<comment type="subcellular location">
    <subcellularLocation>
        <location evidence="2">Membrane</location>
        <topology evidence="2">Multi-pass membrane protein</topology>
    </subcellularLocation>
    <subcellularLocation>
        <location evidence="11">Mitochondrion inner membrane</location>
        <topology evidence="11">Multi-pass membrane protein</topology>
    </subcellularLocation>
</comment>
<feature type="repeat" description="Solcar" evidence="12">
    <location>
        <begin position="591"/>
        <end position="676"/>
    </location>
</feature>
<organism evidence="14 15">
    <name type="scientific">Scheffersomyces spartinae</name>
    <dbReference type="NCBI Taxonomy" id="45513"/>
    <lineage>
        <taxon>Eukaryota</taxon>
        <taxon>Fungi</taxon>
        <taxon>Dikarya</taxon>
        <taxon>Ascomycota</taxon>
        <taxon>Saccharomycotina</taxon>
        <taxon>Pichiomycetes</taxon>
        <taxon>Debaryomycetaceae</taxon>
        <taxon>Scheffersomyces</taxon>
    </lineage>
</organism>
<dbReference type="Proteomes" id="UP000790833">
    <property type="component" value="Unassembled WGS sequence"/>
</dbReference>
<keyword evidence="5 11" id="KW-0677">Repeat</keyword>
<evidence type="ECO:0000256" key="10">
    <source>
        <dbReference type="ARBA" id="ARBA00034060"/>
    </source>
</evidence>
<evidence type="ECO:0000256" key="3">
    <source>
        <dbReference type="ARBA" id="ARBA00022448"/>
    </source>
</evidence>
<protein>
    <recommendedName>
        <fullName evidence="11">Mitochondrial glycine transporter</fullName>
    </recommendedName>
    <alternativeName>
        <fullName evidence="11">Solute carrier family 25 member 38 homolog</fullName>
    </alternativeName>
</protein>
<evidence type="ECO:0000256" key="5">
    <source>
        <dbReference type="ARBA" id="ARBA00022737"/>
    </source>
</evidence>
<dbReference type="GO" id="GO:0005743">
    <property type="term" value="C:mitochondrial inner membrane"/>
    <property type="evidence" value="ECO:0007669"/>
    <property type="project" value="UniProtKB-SubCell"/>
</dbReference>
<name>A0A9P7VB50_9ASCO</name>
<dbReference type="SUPFAM" id="SSF48239">
    <property type="entry name" value="Terpenoid cyclases/Protein prenyltransferases"/>
    <property type="match status" value="1"/>
</dbReference>
<dbReference type="PROSITE" id="PS50920">
    <property type="entry name" value="SOLCAR"/>
    <property type="match status" value="2"/>
</dbReference>
<reference evidence="14" key="1">
    <citation type="submission" date="2021-03" db="EMBL/GenBank/DDBJ databases">
        <authorList>
            <person name="Palmer J.M."/>
        </authorList>
    </citation>
    <scope>NUCLEOTIDE SEQUENCE</scope>
    <source>
        <strain evidence="14">ARV_011</strain>
    </source>
</reference>
<keyword evidence="4 11" id="KW-0812">Transmembrane</keyword>
<dbReference type="GO" id="GO:0015187">
    <property type="term" value="F:glycine transmembrane transporter activity"/>
    <property type="evidence" value="ECO:0007669"/>
    <property type="project" value="UniProtKB-UniRule"/>
</dbReference>
<dbReference type="GO" id="GO:1904983">
    <property type="term" value="P:glycine import into mitochondrion"/>
    <property type="evidence" value="ECO:0007669"/>
    <property type="project" value="UniProtKB-UniRule"/>
</dbReference>
<sequence length="686" mass="76277">MDGLNCDKHARYFSLCLMMLPTKAQSEDANHMGIVYFCLQGLSLIKRMDVVDKNRDAYINYVYSQLQETEDLQWFSTSSTFIGSGNYDMPNLSSTYFALASLLALKEDYTKRIKPDKVMRFVRQLQMKSGPFAGLFQTVLDSRIGSGFGDTDLRYCYLALCIRRLVKWEKLGINKEDIDVELLQSFILRKVSYNGGLSSVDSTEPHAGLTFCGIAALSLLGYDFNSASWTQRTINWLVKRQSDYPSCLYNEPDNEGVFGYEYYTEEDVGGFNGRENKFSDTCYAWWVTGSLSLISPTIGVSLINMDQAMSYLIQGTQNKIMGGFGKDPDLQPDPFHSFLGLASLSLWMLKDSSSILDAIDSQLAKEQGSKTSTHLLAGSLAGLVSAVLLQPLDLLKTRLQQQQKQNARYQTTIVAEIKKLREIKDLWRGVLPSTLRTSIGAGLYMTILSKTRQFMFEFKKSHQWQNQEGVLKLSILPKLSAWENLSAGFFVRGFVGWLTMPITVIKARYESNLYNYKSLTEAVKGIYYNEVPTGSVIVEGGVTAPGSLRNFFAGTGATLARDCPYAGLYVLFYEAFKNEILPAASGSFLLPSSMVNSSAAVLAAAMATTITAPFDAIKTRLQLSGQTKNSMISATRTLLGEPGGVRNLFRGLSLRLGRKGLSSGISWCIYEELIKTGVMSQQKKLS</sequence>
<keyword evidence="8 11" id="KW-0496">Mitochondrion</keyword>
<dbReference type="InterPro" id="IPR008930">
    <property type="entry name" value="Terpenoid_cyclase/PrenylTrfase"/>
</dbReference>
<dbReference type="InterPro" id="IPR030847">
    <property type="entry name" value="Hem25/SLC25A38"/>
</dbReference>
<keyword evidence="9 11" id="KW-0472">Membrane</keyword>
<evidence type="ECO:0000256" key="1">
    <source>
        <dbReference type="ARBA" id="ARBA00002238"/>
    </source>
</evidence>
<feature type="domain" description="Prenyltransferase alpha-alpha toroid" evidence="13">
    <location>
        <begin position="4"/>
        <end position="350"/>
    </location>
</feature>
<dbReference type="PANTHER" id="PTHR46181:SF3">
    <property type="entry name" value="MITOCHONDRIAL GLYCINE TRANSPORTER"/>
    <property type="match status" value="1"/>
</dbReference>
<feature type="repeat" description="Solcar" evidence="12">
    <location>
        <begin position="369"/>
        <end position="454"/>
    </location>
</feature>
<dbReference type="InterPro" id="IPR018108">
    <property type="entry name" value="MCP_transmembrane"/>
</dbReference>
<dbReference type="OrthoDB" id="24893at2759"/>
<evidence type="ECO:0000256" key="11">
    <source>
        <dbReference type="HAMAP-Rule" id="MF_03064"/>
    </source>
</evidence>
<evidence type="ECO:0000313" key="14">
    <source>
        <dbReference type="EMBL" id="KAG7194753.1"/>
    </source>
</evidence>
<keyword evidence="6 11" id="KW-0999">Mitochondrion inner membrane</keyword>
<dbReference type="EMBL" id="JAHMUF010000006">
    <property type="protein sequence ID" value="KAG7194753.1"/>
    <property type="molecule type" value="Genomic_DNA"/>
</dbReference>
<keyword evidence="3 11" id="KW-0813">Transport</keyword>
<evidence type="ECO:0000256" key="4">
    <source>
        <dbReference type="ARBA" id="ARBA00022692"/>
    </source>
</evidence>
<dbReference type="RefSeq" id="XP_043050300.1">
    <property type="nucleotide sequence ID" value="XM_043195103.1"/>
</dbReference>
<evidence type="ECO:0000259" key="13">
    <source>
        <dbReference type="Pfam" id="PF00432"/>
    </source>
</evidence>
<comment type="similarity">
    <text evidence="11">Belongs to the mitochondrial carrier (TC 2.A.29) family. SLC25A38 subfamily.</text>
</comment>
<keyword evidence="7 11" id="KW-1133">Transmembrane helix</keyword>
<evidence type="ECO:0000313" key="15">
    <source>
        <dbReference type="Proteomes" id="UP000790833"/>
    </source>
</evidence>
<dbReference type="GO" id="GO:0003824">
    <property type="term" value="F:catalytic activity"/>
    <property type="evidence" value="ECO:0007669"/>
    <property type="project" value="InterPro"/>
</dbReference>
<dbReference type="SUPFAM" id="SSF103506">
    <property type="entry name" value="Mitochondrial carrier"/>
    <property type="match status" value="1"/>
</dbReference>
<accession>A0A9P7VB50</accession>
<dbReference type="InterPro" id="IPR023395">
    <property type="entry name" value="MCP_dom_sf"/>
</dbReference>
<dbReference type="InterPro" id="IPR001330">
    <property type="entry name" value="Prenyltrans"/>
</dbReference>
<evidence type="ECO:0000256" key="8">
    <source>
        <dbReference type="ARBA" id="ARBA00023128"/>
    </source>
</evidence>
<dbReference type="GeneID" id="66117807"/>
<evidence type="ECO:0000256" key="6">
    <source>
        <dbReference type="ARBA" id="ARBA00022792"/>
    </source>
</evidence>
<comment type="function">
    <text evidence="1">Mitochondrial transporter that mediates uptake of thiamine pyrophosphate (ThPP) into mitochondria.</text>
</comment>
<comment type="function">
    <text evidence="11">Mitochondrial glycine transporter that imports glycine into the mitochondrial matrix. Plays an important role in providing glycine for the first enzymatic step in heme biosynthesis, the condensation of glycine with succinyl-CoA to produce 5-aminolevulinate (ALA) in the miochondrial matrix.</text>
</comment>
<comment type="catalytic activity">
    <reaction evidence="10 11">
        <text>glycine(in) = glycine(out)</text>
        <dbReference type="Rhea" id="RHEA:70715"/>
        <dbReference type="ChEBI" id="CHEBI:57305"/>
    </reaction>
</comment>
<evidence type="ECO:0000256" key="12">
    <source>
        <dbReference type="PROSITE-ProRule" id="PRU00282"/>
    </source>
</evidence>
<dbReference type="AlphaFoldDB" id="A0A9P7VB50"/>
<gene>
    <name evidence="14" type="ORF">KQ657_004433</name>
</gene>
<keyword evidence="15" id="KW-1185">Reference proteome</keyword>
<dbReference type="Gene3D" id="1.50.10.20">
    <property type="match status" value="1"/>
</dbReference>
<evidence type="ECO:0000256" key="9">
    <source>
        <dbReference type="ARBA" id="ARBA00023136"/>
    </source>
</evidence>
<evidence type="ECO:0000256" key="7">
    <source>
        <dbReference type="ARBA" id="ARBA00022989"/>
    </source>
</evidence>
<dbReference type="Pfam" id="PF00153">
    <property type="entry name" value="Mito_carr"/>
    <property type="match status" value="3"/>
</dbReference>
<dbReference type="PANTHER" id="PTHR46181">
    <property type="entry name" value="MITOCHONDRIAL GLYCINE TRANSPORTER"/>
    <property type="match status" value="1"/>
</dbReference>
<comment type="caution">
    <text evidence="14">The sequence shown here is derived from an EMBL/GenBank/DDBJ whole genome shotgun (WGS) entry which is preliminary data.</text>
</comment>
<dbReference type="Pfam" id="PF00432">
    <property type="entry name" value="Prenyltrans"/>
    <property type="match status" value="1"/>
</dbReference>
<dbReference type="Gene3D" id="1.50.40.10">
    <property type="entry name" value="Mitochondrial carrier domain"/>
    <property type="match status" value="1"/>
</dbReference>
<proteinExistence type="inferred from homology"/>
<evidence type="ECO:0000256" key="2">
    <source>
        <dbReference type="ARBA" id="ARBA00004141"/>
    </source>
</evidence>